<evidence type="ECO:0000256" key="2">
    <source>
        <dbReference type="HAMAP-Rule" id="MF_00669"/>
    </source>
</evidence>
<name>A0ABU5CC50_9BACI</name>
<evidence type="ECO:0000313" key="3">
    <source>
        <dbReference type="EMBL" id="MDY0396920.1"/>
    </source>
</evidence>
<dbReference type="EMBL" id="JAWDIP010000004">
    <property type="protein sequence ID" value="MDY0396920.1"/>
    <property type="molecule type" value="Genomic_DNA"/>
</dbReference>
<dbReference type="Proteomes" id="UP001281447">
    <property type="component" value="Unassembled WGS sequence"/>
</dbReference>
<comment type="induction">
    <text evidence="2">Expressed only in the forespore compartment of sporulating cells.</text>
</comment>
<comment type="similarity">
    <text evidence="2">Belongs to the SspI family.</text>
</comment>
<sequence length="73" mass="8125">MDLNLRKAIIANISDNDKQQLEATIVDAIQNGEEKMLPGLGVLFELIWQQAQQDEKQEMLTALKQGVEQAATS</sequence>
<organism evidence="3 4">
    <name type="scientific">Tigheibacillus halophilus</name>
    <dbReference type="NCBI Taxonomy" id="361280"/>
    <lineage>
        <taxon>Bacteria</taxon>
        <taxon>Bacillati</taxon>
        <taxon>Bacillota</taxon>
        <taxon>Bacilli</taxon>
        <taxon>Bacillales</taxon>
        <taxon>Bacillaceae</taxon>
        <taxon>Tigheibacillus</taxon>
    </lineage>
</organism>
<dbReference type="Pfam" id="PF14098">
    <property type="entry name" value="SSPI"/>
    <property type="match status" value="1"/>
</dbReference>
<comment type="subcellular location">
    <subcellularLocation>
        <location evidence="2">Spore core</location>
    </subcellularLocation>
</comment>
<comment type="caution">
    <text evidence="3">The sequence shown here is derived from an EMBL/GenBank/DDBJ whole genome shotgun (WGS) entry which is preliminary data.</text>
</comment>
<dbReference type="NCBIfam" id="TIGR03092">
    <property type="entry name" value="SASP_sspI"/>
    <property type="match status" value="1"/>
</dbReference>
<keyword evidence="1 2" id="KW-0749">Sporulation</keyword>
<dbReference type="InterPro" id="IPR017525">
    <property type="entry name" value="SspI"/>
</dbReference>
<proteinExistence type="evidence at transcript level"/>
<protein>
    <recommendedName>
        <fullName evidence="2">Small, acid-soluble spore protein I</fullName>
        <shortName evidence="2">SASP I</shortName>
    </recommendedName>
</protein>
<gene>
    <name evidence="2 3" type="primary">sspI</name>
    <name evidence="3" type="ORF">RWE15_24810</name>
</gene>
<evidence type="ECO:0000313" key="4">
    <source>
        <dbReference type="Proteomes" id="UP001281447"/>
    </source>
</evidence>
<evidence type="ECO:0000256" key="1">
    <source>
        <dbReference type="ARBA" id="ARBA00022969"/>
    </source>
</evidence>
<keyword evidence="4" id="KW-1185">Reference proteome</keyword>
<reference evidence="3 4" key="1">
    <citation type="submission" date="2023-10" db="EMBL/GenBank/DDBJ databases">
        <title>Virgibacillus halophilus 5B73C genome.</title>
        <authorList>
            <person name="Miliotis G."/>
            <person name="Sengupta P."/>
            <person name="Hameed A."/>
            <person name="Chuvochina M."/>
            <person name="Mcdonagh F."/>
            <person name="Simpson A.C."/>
            <person name="Singh N.K."/>
            <person name="Rekha P.D."/>
            <person name="Raman K."/>
            <person name="Hugenholtz P."/>
            <person name="Venkateswaran K."/>
        </authorList>
    </citation>
    <scope>NUCLEOTIDE SEQUENCE [LARGE SCALE GENOMIC DNA]</scope>
    <source>
        <strain evidence="3 4">5B73C</strain>
    </source>
</reference>
<dbReference type="RefSeq" id="WP_390357096.1">
    <property type="nucleotide sequence ID" value="NZ_JBHUIZ010000014.1"/>
</dbReference>
<dbReference type="HAMAP" id="MF_00669">
    <property type="entry name" value="SspI"/>
    <property type="match status" value="1"/>
</dbReference>
<accession>A0ABU5CC50</accession>